<dbReference type="SUPFAM" id="SSF53822">
    <property type="entry name" value="Periplasmic binding protein-like I"/>
    <property type="match status" value="1"/>
</dbReference>
<gene>
    <name evidence="6" type="ORF">L3049_05280</name>
</gene>
<dbReference type="InterPro" id="IPR000843">
    <property type="entry name" value="HTH_LacI"/>
</dbReference>
<keyword evidence="4" id="KW-0804">Transcription</keyword>
<evidence type="ECO:0000256" key="3">
    <source>
        <dbReference type="ARBA" id="ARBA00023125"/>
    </source>
</evidence>
<evidence type="ECO:0000313" key="7">
    <source>
        <dbReference type="Proteomes" id="UP001528920"/>
    </source>
</evidence>
<reference evidence="6 7" key="1">
    <citation type="submission" date="2022-01" db="EMBL/GenBank/DDBJ databases">
        <title>Labilibaculum sp. nov, a marine bacterium isolated from Antarctica.</title>
        <authorList>
            <person name="Dai W."/>
        </authorList>
    </citation>
    <scope>NUCLEOTIDE SEQUENCE [LARGE SCALE GENOMIC DNA]</scope>
    <source>
        <strain evidence="6 7">DW002</strain>
    </source>
</reference>
<evidence type="ECO:0000259" key="5">
    <source>
        <dbReference type="PROSITE" id="PS50932"/>
    </source>
</evidence>
<dbReference type="CDD" id="cd01392">
    <property type="entry name" value="HTH_LacI"/>
    <property type="match status" value="1"/>
</dbReference>
<dbReference type="RefSeq" id="WP_275108753.1">
    <property type="nucleotide sequence ID" value="NZ_JAKJSC010000001.1"/>
</dbReference>
<dbReference type="SMART" id="SM00354">
    <property type="entry name" value="HTH_LACI"/>
    <property type="match status" value="1"/>
</dbReference>
<sequence length="339" mass="38129">MKKITLQDIASHLNISKSTISTVLNGHGDEKRVSKETQEKIIQFAKESNYKANHLARGLSLGKSDMIGLVIPNIGDNYYARIARRIERKARLSGYNVVFSSTGEKQERESELIQSMLSRGVDGLIIASSQKNEEDILKLKKNNFPFVLIERCYPELETNFVGEDNEGGVSLAVKQLIQLGRKRIGFVSLKPGLEAMRMRLEGYQNTMEQRGLVVRDEFIHELEYEYSEDEMYEVVKSMVQFPTSVEGIVFATHFLAASGIRALKQLNIRVPMDVALISFGQMNAFDLIEPPVTAVVQPVDELGDRAVEILLENLEGKNLNHRKIILSNSLKIRKSCGAI</sequence>
<dbReference type="Pfam" id="PF00356">
    <property type="entry name" value="LacI"/>
    <property type="match status" value="1"/>
</dbReference>
<dbReference type="Pfam" id="PF13377">
    <property type="entry name" value="Peripla_BP_3"/>
    <property type="match status" value="1"/>
</dbReference>
<evidence type="ECO:0000256" key="2">
    <source>
        <dbReference type="ARBA" id="ARBA00023015"/>
    </source>
</evidence>
<organism evidence="6 7">
    <name type="scientific">Paralabilibaculum antarcticum</name>
    <dbReference type="NCBI Taxonomy" id="2912572"/>
    <lineage>
        <taxon>Bacteria</taxon>
        <taxon>Pseudomonadati</taxon>
        <taxon>Bacteroidota</taxon>
        <taxon>Bacteroidia</taxon>
        <taxon>Marinilabiliales</taxon>
        <taxon>Marinifilaceae</taxon>
        <taxon>Paralabilibaculum</taxon>
    </lineage>
</organism>
<proteinExistence type="predicted"/>
<evidence type="ECO:0000256" key="1">
    <source>
        <dbReference type="ARBA" id="ARBA00022491"/>
    </source>
</evidence>
<dbReference type="PROSITE" id="PS50932">
    <property type="entry name" value="HTH_LACI_2"/>
    <property type="match status" value="1"/>
</dbReference>
<evidence type="ECO:0000313" key="6">
    <source>
        <dbReference type="EMBL" id="MDE5417414.1"/>
    </source>
</evidence>
<keyword evidence="3" id="KW-0238">DNA-binding</keyword>
<dbReference type="Gene3D" id="1.10.260.40">
    <property type="entry name" value="lambda repressor-like DNA-binding domains"/>
    <property type="match status" value="1"/>
</dbReference>
<name>A0ABT5VPR0_9BACT</name>
<dbReference type="InterPro" id="IPR028082">
    <property type="entry name" value="Peripla_BP_I"/>
</dbReference>
<dbReference type="PANTHER" id="PTHR30146">
    <property type="entry name" value="LACI-RELATED TRANSCRIPTIONAL REPRESSOR"/>
    <property type="match status" value="1"/>
</dbReference>
<keyword evidence="7" id="KW-1185">Reference proteome</keyword>
<feature type="domain" description="HTH lacI-type" evidence="5">
    <location>
        <begin position="4"/>
        <end position="61"/>
    </location>
</feature>
<dbReference type="PANTHER" id="PTHR30146:SF148">
    <property type="entry name" value="HTH-TYPE TRANSCRIPTIONAL REPRESSOR PURR-RELATED"/>
    <property type="match status" value="1"/>
</dbReference>
<dbReference type="SUPFAM" id="SSF47413">
    <property type="entry name" value="lambda repressor-like DNA-binding domains"/>
    <property type="match status" value="1"/>
</dbReference>
<dbReference type="Gene3D" id="3.40.50.2300">
    <property type="match status" value="2"/>
</dbReference>
<dbReference type="InterPro" id="IPR046335">
    <property type="entry name" value="LacI/GalR-like_sensor"/>
</dbReference>
<dbReference type="Proteomes" id="UP001528920">
    <property type="component" value="Unassembled WGS sequence"/>
</dbReference>
<protein>
    <submittedName>
        <fullName evidence="6">LacI family transcriptional regulator</fullName>
    </submittedName>
</protein>
<keyword evidence="1" id="KW-0678">Repressor</keyword>
<dbReference type="EMBL" id="JAKJSC010000001">
    <property type="protein sequence ID" value="MDE5417414.1"/>
    <property type="molecule type" value="Genomic_DNA"/>
</dbReference>
<evidence type="ECO:0000256" key="4">
    <source>
        <dbReference type="ARBA" id="ARBA00023163"/>
    </source>
</evidence>
<comment type="caution">
    <text evidence="6">The sequence shown here is derived from an EMBL/GenBank/DDBJ whole genome shotgun (WGS) entry which is preliminary data.</text>
</comment>
<keyword evidence="2" id="KW-0805">Transcription regulation</keyword>
<dbReference type="InterPro" id="IPR010982">
    <property type="entry name" value="Lambda_DNA-bd_dom_sf"/>
</dbReference>
<accession>A0ABT5VPR0</accession>